<keyword evidence="11" id="KW-0472">Membrane</keyword>
<dbReference type="PANTHER" id="PTHR18847">
    <property type="entry name" value="20 KD NUCLEAR CAP BINDING PROTEIN"/>
    <property type="match status" value="1"/>
</dbReference>
<keyword evidence="5" id="KW-0943">RNA-mediated gene silencing</keyword>
<dbReference type="InterPro" id="IPR000504">
    <property type="entry name" value="RRM_dom"/>
</dbReference>
<feature type="domain" description="RRM" evidence="12">
    <location>
        <begin position="50"/>
        <end position="128"/>
    </location>
</feature>
<evidence type="ECO:0000256" key="7">
    <source>
        <dbReference type="ARBA" id="ARBA00023242"/>
    </source>
</evidence>
<dbReference type="PANTHER" id="PTHR18847:SF0">
    <property type="entry name" value="NUCLEAR CAP-BINDING PROTEIN SUBUNIT 2"/>
    <property type="match status" value="1"/>
</dbReference>
<evidence type="ECO:0000256" key="1">
    <source>
        <dbReference type="ARBA" id="ARBA00004123"/>
    </source>
</evidence>
<evidence type="ECO:0000256" key="4">
    <source>
        <dbReference type="ARBA" id="ARBA00022884"/>
    </source>
</evidence>
<keyword evidence="14" id="KW-1185">Reference proteome</keyword>
<evidence type="ECO:0000313" key="13">
    <source>
        <dbReference type="EMBL" id="KAG9510619.1"/>
    </source>
</evidence>
<feature type="region of interest" description="Disordered" evidence="10">
    <location>
        <begin position="15"/>
        <end position="36"/>
    </location>
</feature>
<comment type="caution">
    <text evidence="13">The sequence shown here is derived from an EMBL/GenBank/DDBJ whole genome shotgun (WGS) entry which is preliminary data.</text>
</comment>
<evidence type="ECO:0000256" key="10">
    <source>
        <dbReference type="SAM" id="MobiDB-lite"/>
    </source>
</evidence>
<comment type="subunit">
    <text evidence="9">Component of the nuclear cap-binding complex (CBC), a heterodimer composed of Cbp80 and Cbp20 that interacts with m7GpppG-capped RNA.</text>
</comment>
<dbReference type="InterPro" id="IPR012677">
    <property type="entry name" value="Nucleotide-bd_a/b_plait_sf"/>
</dbReference>
<keyword evidence="7 9" id="KW-0539">Nucleus</keyword>
<reference evidence="13 14" key="1">
    <citation type="submission" date="2020-10" db="EMBL/GenBank/DDBJ databases">
        <authorList>
            <person name="Klimov P.B."/>
            <person name="Dyachkov S.M."/>
            <person name="Chetverikov P.E."/>
        </authorList>
    </citation>
    <scope>NUCLEOTIDE SEQUENCE [LARGE SCALE GENOMIC DNA]</scope>
    <source>
        <strain evidence="13">BMOC 18-1129-001#AD2665</strain>
        <tissue evidence="13">Entire mites</tissue>
    </source>
</reference>
<dbReference type="InterPro" id="IPR027157">
    <property type="entry name" value="NCBP2"/>
</dbReference>
<keyword evidence="4 8" id="KW-0694">RNA-binding</keyword>
<sequence>MSNITTVVLDPKKDKIGSVPKARNSNKKAYRDSQFSGSEEERRQLLDQSKTIYVGNLSCYTTESQLYELFSKCGDIKRVIMGLDAKKKIPCGFCFVEFETREAANNAVHFVRQTCLDNRPMCTDWDAGFTEGRQYGRGKSGGQVGDERVARRSGGGGFVRHASFVATLCLIAMLACFVITTEANVTFSIRKAGPYIQTVQQSKQGPAFEQAFANILVTIMKTSKPTLMRSFMRAALQDKELRTTAIDLYFNSTLKSD</sequence>
<keyword evidence="11" id="KW-0812">Transmembrane</keyword>
<organism evidence="13 14">
    <name type="scientific">Fragariocoptes setiger</name>
    <dbReference type="NCBI Taxonomy" id="1670756"/>
    <lineage>
        <taxon>Eukaryota</taxon>
        <taxon>Metazoa</taxon>
        <taxon>Ecdysozoa</taxon>
        <taxon>Arthropoda</taxon>
        <taxon>Chelicerata</taxon>
        <taxon>Arachnida</taxon>
        <taxon>Acari</taxon>
        <taxon>Acariformes</taxon>
        <taxon>Trombidiformes</taxon>
        <taxon>Prostigmata</taxon>
        <taxon>Eupodina</taxon>
        <taxon>Eriophyoidea</taxon>
        <taxon>Phytoptidae</taxon>
        <taxon>Fragariocoptes</taxon>
    </lineage>
</organism>
<keyword evidence="6 9" id="KW-0508">mRNA splicing</keyword>
<accession>A0ABQ7SB25</accession>
<dbReference type="Proteomes" id="UP000825002">
    <property type="component" value="Unassembled WGS sequence"/>
</dbReference>
<dbReference type="PROSITE" id="PS50102">
    <property type="entry name" value="RRM"/>
    <property type="match status" value="1"/>
</dbReference>
<dbReference type="InterPro" id="IPR035979">
    <property type="entry name" value="RBD_domain_sf"/>
</dbReference>
<evidence type="ECO:0000256" key="11">
    <source>
        <dbReference type="SAM" id="Phobius"/>
    </source>
</evidence>
<evidence type="ECO:0000313" key="14">
    <source>
        <dbReference type="Proteomes" id="UP000825002"/>
    </source>
</evidence>
<comment type="function">
    <text evidence="9">Component of the cap-binding complex (CBC), which binds co-transcriptionally to the 5' cap of pre-mRNAs and is involved in various processes such as pre-mRNA splicing and RNA-mediated gene silencing (RNAi). The CBC complex is involved in miRNA-mediated RNA interference and is required for primary microRNAs (miRNAs) processing. Also involved in innate immunity via the short interfering RNAs (siRNAs) processing machinery by restricting the viral RNA production. In the CBC complex, Cbp20 recognizes and binds capped RNAs (m7GpppG-capped RNA) but requires Cbp80 to stabilize the movement of its N-terminal loop and lock the CBC into a high affinity cap-binding state with the cap structure.</text>
</comment>
<evidence type="ECO:0000256" key="9">
    <source>
        <dbReference type="RuleBase" id="RU364036"/>
    </source>
</evidence>
<dbReference type="InterPro" id="IPR034148">
    <property type="entry name" value="NCBP2_RRM"/>
</dbReference>
<comment type="similarity">
    <text evidence="2 9">Belongs to the RRM NCBP2 family.</text>
</comment>
<keyword evidence="3 9" id="KW-0507">mRNA processing</keyword>
<proteinExistence type="inferred from homology"/>
<evidence type="ECO:0000259" key="12">
    <source>
        <dbReference type="PROSITE" id="PS50102"/>
    </source>
</evidence>
<evidence type="ECO:0000256" key="8">
    <source>
        <dbReference type="PROSITE-ProRule" id="PRU00176"/>
    </source>
</evidence>
<dbReference type="SMART" id="SM00360">
    <property type="entry name" value="RRM"/>
    <property type="match status" value="1"/>
</dbReference>
<dbReference type="Gene3D" id="3.30.70.330">
    <property type="match status" value="1"/>
</dbReference>
<keyword evidence="11" id="KW-1133">Transmembrane helix</keyword>
<evidence type="ECO:0000256" key="2">
    <source>
        <dbReference type="ARBA" id="ARBA00010725"/>
    </source>
</evidence>
<gene>
    <name evidence="13" type="primary">Cbp20</name>
    <name evidence="13" type="ORF">GZH46_00831</name>
</gene>
<protein>
    <recommendedName>
        <fullName evidence="9">Nuclear cap-binding protein subunit 2</fullName>
    </recommendedName>
    <alternativeName>
        <fullName evidence="9">20 kDa nuclear cap-binding protein</fullName>
    </alternativeName>
</protein>
<comment type="subcellular location">
    <subcellularLocation>
        <location evidence="1 9">Nucleus</location>
    </subcellularLocation>
</comment>
<dbReference type="CDD" id="cd12240">
    <property type="entry name" value="RRM_NCBP2"/>
    <property type="match status" value="1"/>
</dbReference>
<evidence type="ECO:0000256" key="3">
    <source>
        <dbReference type="ARBA" id="ARBA00022664"/>
    </source>
</evidence>
<name>A0ABQ7SB25_9ACAR</name>
<dbReference type="SUPFAM" id="SSF54928">
    <property type="entry name" value="RNA-binding domain, RBD"/>
    <property type="match status" value="1"/>
</dbReference>
<evidence type="ECO:0000256" key="5">
    <source>
        <dbReference type="ARBA" id="ARBA00023158"/>
    </source>
</evidence>
<evidence type="ECO:0000256" key="6">
    <source>
        <dbReference type="ARBA" id="ARBA00023187"/>
    </source>
</evidence>
<dbReference type="EMBL" id="JAIFTH010000110">
    <property type="protein sequence ID" value="KAG9510619.1"/>
    <property type="molecule type" value="Genomic_DNA"/>
</dbReference>
<dbReference type="Pfam" id="PF00076">
    <property type="entry name" value="RRM_1"/>
    <property type="match status" value="1"/>
</dbReference>
<feature type="transmembrane region" description="Helical" evidence="11">
    <location>
        <begin position="158"/>
        <end position="180"/>
    </location>
</feature>